<feature type="transmembrane region" description="Helical" evidence="1">
    <location>
        <begin position="282"/>
        <end position="298"/>
    </location>
</feature>
<dbReference type="Proteomes" id="UP001519344">
    <property type="component" value="Unassembled WGS sequence"/>
</dbReference>
<feature type="transmembrane region" description="Helical" evidence="1">
    <location>
        <begin position="6"/>
        <end position="23"/>
    </location>
</feature>
<feature type="transmembrane region" description="Helical" evidence="1">
    <location>
        <begin position="174"/>
        <end position="198"/>
    </location>
</feature>
<sequence length="366" mass="42149">MAIYIINLLVVFISSLFASIAAKKRKLDNKISYRLSSYFVFIALISLILVAGLRSGVGTDYHTYHGLISYFYGLDFTQVIGGNSFGDKGFSLLTWVIGRFTIEPQVAFLVYAMIIIVFVVLTIKDYGSPFELSMALYILGLSYYSSFNGLRQWIACAVIFWCVRYVIKGNWKKYFLIVSLVSFIHLSAVIMLLVYFLIRVTNWKYTSVLLSAIFVGGFLFYAGFIESIFAFLDGSQYGHYSSVLTNTDNGANILRVLVWAVPIGASLVFRTKLGERWPEGKYIVRLSFIGFLFAILSLKNASIYRMCMYFDIYNVLIIPRLATLFDKKTNRFIYYSIFVCYFVYSYLVLPFDSNLLPYRYFNLFQW</sequence>
<dbReference type="EMBL" id="JAGGKV010000028">
    <property type="protein sequence ID" value="MBP1967059.1"/>
    <property type="molecule type" value="Genomic_DNA"/>
</dbReference>
<feature type="transmembrane region" description="Helical" evidence="1">
    <location>
        <begin position="35"/>
        <end position="55"/>
    </location>
</feature>
<evidence type="ECO:0000313" key="3">
    <source>
        <dbReference type="Proteomes" id="UP001519344"/>
    </source>
</evidence>
<feature type="transmembrane region" description="Helical" evidence="1">
    <location>
        <begin position="67"/>
        <end position="85"/>
    </location>
</feature>
<keyword evidence="1" id="KW-0472">Membrane</keyword>
<evidence type="ECO:0000256" key="1">
    <source>
        <dbReference type="SAM" id="Phobius"/>
    </source>
</evidence>
<keyword evidence="3" id="KW-1185">Reference proteome</keyword>
<accession>A0ABS4IAF5</accession>
<feature type="transmembrane region" description="Helical" evidence="1">
    <location>
        <begin position="332"/>
        <end position="351"/>
    </location>
</feature>
<dbReference type="InterPro" id="IPR049458">
    <property type="entry name" value="EpsG-like"/>
</dbReference>
<keyword evidence="1 2" id="KW-0812">Transmembrane</keyword>
<feature type="transmembrane region" description="Helical" evidence="1">
    <location>
        <begin position="106"/>
        <end position="123"/>
    </location>
</feature>
<comment type="caution">
    <text evidence="2">The sequence shown here is derived from an EMBL/GenBank/DDBJ whole genome shotgun (WGS) entry which is preliminary data.</text>
</comment>
<protein>
    <submittedName>
        <fullName evidence="2">Transmembrane protein EpsG</fullName>
    </submittedName>
</protein>
<keyword evidence="1" id="KW-1133">Transmembrane helix</keyword>
<organism evidence="2 3">
    <name type="scientific">Paenibacillus aceris</name>
    <dbReference type="NCBI Taxonomy" id="869555"/>
    <lineage>
        <taxon>Bacteria</taxon>
        <taxon>Bacillati</taxon>
        <taxon>Bacillota</taxon>
        <taxon>Bacilli</taxon>
        <taxon>Bacillales</taxon>
        <taxon>Paenibacillaceae</taxon>
        <taxon>Paenibacillus</taxon>
    </lineage>
</organism>
<evidence type="ECO:0000313" key="2">
    <source>
        <dbReference type="EMBL" id="MBP1967059.1"/>
    </source>
</evidence>
<gene>
    <name evidence="2" type="ORF">J2Z65_006323</name>
</gene>
<feature type="transmembrane region" description="Helical" evidence="1">
    <location>
        <begin position="253"/>
        <end position="270"/>
    </location>
</feature>
<proteinExistence type="predicted"/>
<name>A0ABS4IAF5_9BACL</name>
<dbReference type="RefSeq" id="WP_167052045.1">
    <property type="nucleotide sequence ID" value="NZ_JAAOZR010000001.1"/>
</dbReference>
<reference evidence="2 3" key="1">
    <citation type="submission" date="2021-03" db="EMBL/GenBank/DDBJ databases">
        <title>Genomic Encyclopedia of Type Strains, Phase IV (KMG-IV): sequencing the most valuable type-strain genomes for metagenomic binning, comparative biology and taxonomic classification.</title>
        <authorList>
            <person name="Goeker M."/>
        </authorList>
    </citation>
    <scope>NUCLEOTIDE SEQUENCE [LARGE SCALE GENOMIC DNA]</scope>
    <source>
        <strain evidence="2 3">DSM 24950</strain>
    </source>
</reference>
<feature type="transmembrane region" description="Helical" evidence="1">
    <location>
        <begin position="210"/>
        <end position="232"/>
    </location>
</feature>
<dbReference type="Pfam" id="PF14897">
    <property type="entry name" value="EpsG"/>
    <property type="match status" value="1"/>
</dbReference>